<accession>A0AAF3F325</accession>
<organism evidence="1 3">
    <name type="scientific">Mesorhabditis belari</name>
    <dbReference type="NCBI Taxonomy" id="2138241"/>
    <lineage>
        <taxon>Eukaryota</taxon>
        <taxon>Metazoa</taxon>
        <taxon>Ecdysozoa</taxon>
        <taxon>Nematoda</taxon>
        <taxon>Chromadorea</taxon>
        <taxon>Rhabditida</taxon>
        <taxon>Rhabditina</taxon>
        <taxon>Rhabditomorpha</taxon>
        <taxon>Rhabditoidea</taxon>
        <taxon>Rhabditidae</taxon>
        <taxon>Mesorhabditinae</taxon>
        <taxon>Mesorhabditis</taxon>
    </lineage>
</organism>
<dbReference type="WBParaSite" id="MBELARI_LOCUS20873">
    <property type="protein sequence ID" value="MBELARI_LOCUS20873"/>
    <property type="gene ID" value="MBELARI_LOCUS20873"/>
</dbReference>
<evidence type="ECO:0000313" key="2">
    <source>
        <dbReference type="WBParaSite" id="MBELARI_LOCUS14891"/>
    </source>
</evidence>
<reference evidence="2 3" key="1">
    <citation type="submission" date="2024-02" db="UniProtKB">
        <authorList>
            <consortium name="WormBaseParasite"/>
        </authorList>
    </citation>
    <scope>IDENTIFICATION</scope>
</reference>
<evidence type="ECO:0000313" key="1">
    <source>
        <dbReference type="Proteomes" id="UP000887575"/>
    </source>
</evidence>
<keyword evidence="1" id="KW-1185">Reference proteome</keyword>
<dbReference type="WBParaSite" id="MBELARI_LOCUS14891">
    <property type="protein sequence ID" value="MBELARI_LOCUS14891"/>
    <property type="gene ID" value="MBELARI_LOCUS14891"/>
</dbReference>
<dbReference type="AlphaFoldDB" id="A0AAF3F325"/>
<dbReference type="Proteomes" id="UP000887575">
    <property type="component" value="Unassembled WGS sequence"/>
</dbReference>
<protein>
    <submittedName>
        <fullName evidence="2 3">Uncharacterized protein</fullName>
    </submittedName>
</protein>
<name>A0AAF3F325_9BILA</name>
<evidence type="ECO:0000313" key="3">
    <source>
        <dbReference type="WBParaSite" id="MBELARI_LOCUS20873"/>
    </source>
</evidence>
<sequence>MAAHSHLITDGSTITKDWLENYLLEEYGCPVEIAQVSPLSDVLGMMSIMRRITLRCKATDRECCLPETMIIKFCVNFHD</sequence>
<proteinExistence type="predicted"/>